<dbReference type="Proteomes" id="UP001597097">
    <property type="component" value="Unassembled WGS sequence"/>
</dbReference>
<dbReference type="PANTHER" id="PTHR21198:SF7">
    <property type="entry name" value="ASPARTATE-GLUTAMATE RACEMASE FAMILY"/>
    <property type="match status" value="1"/>
</dbReference>
<dbReference type="EMBL" id="JBHUCM010000001">
    <property type="protein sequence ID" value="MFD1535522.1"/>
    <property type="molecule type" value="Genomic_DNA"/>
</dbReference>
<dbReference type="PANTHER" id="PTHR21198">
    <property type="entry name" value="GLUTAMATE RACEMASE"/>
    <property type="match status" value="1"/>
</dbReference>
<dbReference type="InterPro" id="IPR015942">
    <property type="entry name" value="Asp/Glu/hydantoin_racemase"/>
</dbReference>
<organism evidence="1 2">
    <name type="scientific">Nonomuraea guangzhouensis</name>
    <dbReference type="NCBI Taxonomy" id="1291555"/>
    <lineage>
        <taxon>Bacteria</taxon>
        <taxon>Bacillati</taxon>
        <taxon>Actinomycetota</taxon>
        <taxon>Actinomycetes</taxon>
        <taxon>Streptosporangiales</taxon>
        <taxon>Streptosporangiaceae</taxon>
        <taxon>Nonomuraea</taxon>
    </lineage>
</organism>
<accession>A0ABW4G2B8</accession>
<evidence type="ECO:0000313" key="1">
    <source>
        <dbReference type="EMBL" id="MFD1535522.1"/>
    </source>
</evidence>
<evidence type="ECO:0000313" key="2">
    <source>
        <dbReference type="Proteomes" id="UP001597097"/>
    </source>
</evidence>
<sequence length="238" mass="25569">MNVLGVLGGMGPLASAEFLKTLYETNVRIPEQEMPRVLLDSDPAFPDRTTAIGGPAALDLGRRLDQSLGDLLSRGASALVVACFTAHHFLPLVEPAVRARVVSLVDLTVDGLRRGAGRHLMLCTRGTRAARVFEDAPGWDDVAGRVALPEESDQELIHSLIYRLKAHGGEPRVAAEIDRLRLRYGCSGVVLGCTEFHLVARPLVARYGDGNVVDALRTVALTLPALLTTPQKELSHAG</sequence>
<gene>
    <name evidence="1" type="ORF">ACFSJ0_00670</name>
</gene>
<reference evidence="2" key="1">
    <citation type="journal article" date="2019" name="Int. J. Syst. Evol. Microbiol.">
        <title>The Global Catalogue of Microorganisms (GCM) 10K type strain sequencing project: providing services to taxonomists for standard genome sequencing and annotation.</title>
        <authorList>
            <consortium name="The Broad Institute Genomics Platform"/>
            <consortium name="The Broad Institute Genome Sequencing Center for Infectious Disease"/>
            <person name="Wu L."/>
            <person name="Ma J."/>
        </authorList>
    </citation>
    <scope>NUCLEOTIDE SEQUENCE [LARGE SCALE GENOMIC DNA]</scope>
    <source>
        <strain evidence="2">CGMCC 1.15399</strain>
    </source>
</reference>
<dbReference type="Pfam" id="PF01177">
    <property type="entry name" value="Asp_Glu_race"/>
    <property type="match status" value="1"/>
</dbReference>
<name>A0ABW4G2B8_9ACTN</name>
<proteinExistence type="predicted"/>
<protein>
    <submittedName>
        <fullName evidence="1">Aspartate/glutamate racemase family protein</fullName>
    </submittedName>
</protein>
<comment type="caution">
    <text evidence="1">The sequence shown here is derived from an EMBL/GenBank/DDBJ whole genome shotgun (WGS) entry which is preliminary data.</text>
</comment>
<keyword evidence="2" id="KW-1185">Reference proteome</keyword>
<dbReference type="RefSeq" id="WP_219536743.1">
    <property type="nucleotide sequence ID" value="NZ_JAHKRM010000032.1"/>
</dbReference>